<reference evidence="1" key="1">
    <citation type="submission" date="2016-10" db="EMBL/GenBank/DDBJ databases">
        <authorList>
            <person name="de Groot N.N."/>
        </authorList>
    </citation>
    <scope>NUCLEOTIDE SEQUENCE</scope>
</reference>
<dbReference type="GO" id="GO:0019441">
    <property type="term" value="P:L-tryptophan catabolic process to kynurenine"/>
    <property type="evidence" value="ECO:0007669"/>
    <property type="project" value="InterPro"/>
</dbReference>
<name>A0A1W1D4P9_9ZZZZ</name>
<keyword evidence="1" id="KW-0378">Hydrolase</keyword>
<dbReference type="PANTHER" id="PTHR31118">
    <property type="entry name" value="CYCLASE-LIKE PROTEIN 2"/>
    <property type="match status" value="1"/>
</dbReference>
<dbReference type="Pfam" id="PF04199">
    <property type="entry name" value="Cyclase"/>
    <property type="match status" value="1"/>
</dbReference>
<dbReference type="InterPro" id="IPR037175">
    <property type="entry name" value="KFase_sf"/>
</dbReference>
<evidence type="ECO:0000313" key="1">
    <source>
        <dbReference type="EMBL" id="SFV75412.1"/>
    </source>
</evidence>
<organism evidence="1">
    <name type="scientific">hydrothermal vent metagenome</name>
    <dbReference type="NCBI Taxonomy" id="652676"/>
    <lineage>
        <taxon>unclassified sequences</taxon>
        <taxon>metagenomes</taxon>
        <taxon>ecological metagenomes</taxon>
    </lineage>
</organism>
<accession>A0A1W1D4P9</accession>
<dbReference type="InterPro" id="IPR007325">
    <property type="entry name" value="KFase/CYL"/>
</dbReference>
<gene>
    <name evidence="1" type="ORF">MNB_SM-3-945</name>
</gene>
<dbReference type="PANTHER" id="PTHR31118:SF32">
    <property type="entry name" value="KYNURENINE FORMAMIDASE"/>
    <property type="match status" value="1"/>
</dbReference>
<dbReference type="SUPFAM" id="SSF102198">
    <property type="entry name" value="Putative cyclase"/>
    <property type="match status" value="1"/>
</dbReference>
<dbReference type="Gene3D" id="3.50.30.50">
    <property type="entry name" value="Putative cyclase"/>
    <property type="match status" value="1"/>
</dbReference>
<dbReference type="EMBL" id="FPHP01000033">
    <property type="protein sequence ID" value="SFV75412.1"/>
    <property type="molecule type" value="Genomic_DNA"/>
</dbReference>
<dbReference type="GO" id="GO:0004061">
    <property type="term" value="F:arylformamidase activity"/>
    <property type="evidence" value="ECO:0007669"/>
    <property type="project" value="InterPro"/>
</dbReference>
<protein>
    <submittedName>
        <fullName evidence="1">Metal-dependent hydrolase</fullName>
    </submittedName>
</protein>
<sequence length="225" mass="26107">MSSSYLFLSHILDEKTPTYGNRNKFQKIKKSAILNGDVANDTYIKTTSHIGTHIDMPYHFYENGQTIEDFDINFWIFQNPLFIEILPQDFIIKDELLEKLAVVDNRTLYDILIVKTGICHQRDKDIFWEQNYGFAPEIANYLREKFPSIRVFGFDSISVSSFTNRVVGREAHKRFLDPKKPILLLEDMDLRDMNQTTKLKSVIVSPLRITQCDGLPCSVFGVIDD</sequence>
<proteinExistence type="predicted"/>
<dbReference type="AlphaFoldDB" id="A0A1W1D4P9"/>